<dbReference type="InterPro" id="IPR009387">
    <property type="entry name" value="HigB-2"/>
</dbReference>
<dbReference type="EMBL" id="CP031393">
    <property type="protein sequence ID" value="QSH97576.1"/>
    <property type="molecule type" value="Genomic_DNA"/>
</dbReference>
<reference evidence="1 2" key="1">
    <citation type="submission" date="2018-08" db="EMBL/GenBank/DDBJ databases">
        <authorList>
            <person name="Clegg S.R."/>
            <person name="Carter S.D."/>
            <person name="Radford A.D."/>
            <person name="Darby A."/>
            <person name="Hall N."/>
            <person name="Birtles R."/>
            <person name="Evans N.J."/>
        </authorList>
    </citation>
    <scope>NUCLEOTIDE SEQUENCE [LARGE SCALE GENOMIC DNA]</scope>
    <source>
        <strain evidence="1 2">ATCC 700293</strain>
    </source>
</reference>
<proteinExistence type="predicted"/>
<accession>A0ABX7M089</accession>
<gene>
    <name evidence="1" type="ORF">DWB79_07410</name>
</gene>
<organism evidence="1 2">
    <name type="scientific">Treponema medium</name>
    <dbReference type="NCBI Taxonomy" id="58231"/>
    <lineage>
        <taxon>Bacteria</taxon>
        <taxon>Pseudomonadati</taxon>
        <taxon>Spirochaetota</taxon>
        <taxon>Spirochaetia</taxon>
        <taxon>Spirochaetales</taxon>
        <taxon>Treponemataceae</taxon>
        <taxon>Treponema</taxon>
    </lineage>
</organism>
<dbReference type="Proteomes" id="UP000663454">
    <property type="component" value="Chromosome"/>
</dbReference>
<keyword evidence="2" id="KW-1185">Reference proteome</keyword>
<name>A0ABX7M089_TREMD</name>
<protein>
    <submittedName>
        <fullName evidence="1">Addiction module toxin RelE</fullName>
    </submittedName>
</protein>
<evidence type="ECO:0000313" key="2">
    <source>
        <dbReference type="Proteomes" id="UP000663454"/>
    </source>
</evidence>
<sequence length="133" mass="15360">MTNPYFIGYFIKCKMRREFIETPSFTKRWFALGFNDDDLAELQQFLIKNPEAGDVMIGTGGLKKIRYAFRGRGKSGSARVCYVDFATFAKTYLIQVFSKEEKPNLTDSEKNAVKKVIGVLKTEAARNWRKEHE</sequence>
<evidence type="ECO:0000313" key="1">
    <source>
        <dbReference type="EMBL" id="QSH97576.1"/>
    </source>
</evidence>
<dbReference type="PIRSF" id="PIRSF039032">
    <property type="entry name" value="HigB-2"/>
    <property type="match status" value="1"/>
</dbReference>